<dbReference type="SMART" id="SM00586">
    <property type="entry name" value="ZnF_DBF"/>
    <property type="match status" value="1"/>
</dbReference>
<accession>A0AAV7ZYN3</accession>
<reference evidence="7" key="1">
    <citation type="submission" date="2022-08" db="EMBL/GenBank/DDBJ databases">
        <title>Novel sulphate-reducing endosymbionts in the free-living metamonad Anaeramoeba.</title>
        <authorList>
            <person name="Jerlstrom-Hultqvist J."/>
            <person name="Cepicka I."/>
            <person name="Gallot-Lavallee L."/>
            <person name="Salas-Leiva D."/>
            <person name="Curtis B.A."/>
            <person name="Zahonova K."/>
            <person name="Pipaliya S."/>
            <person name="Dacks J."/>
            <person name="Roger A.J."/>
        </authorList>
    </citation>
    <scope>NUCLEOTIDE SEQUENCE</scope>
    <source>
        <strain evidence="7">Busselton2</strain>
    </source>
</reference>
<sequence>MNKFRFFSFSKKSKEKKNKNKNKRDQKDQKTKIKNENKKQNEIHKDQKNQNEHSHLGVKEDRRKKKELQTHTKNIKVREEYYKTRLHKYRIYFNDPFILIEDFYSIHRSSLKEFSKTKIPSTRRFYRKFSKPRNKNFSLDMLKEKKKQKKVFRRKPIKGSGHCRICEMKYTDLDEHIKTKKHRYFAKNNDNYLEIDHLFEQIYQETEIKSKSKKKSESKSNYSNSTSDSSSNSTVEPEDKLKLNSESESNSD</sequence>
<organism evidence="7 8">
    <name type="scientific">Anaeramoeba flamelloides</name>
    <dbReference type="NCBI Taxonomy" id="1746091"/>
    <lineage>
        <taxon>Eukaryota</taxon>
        <taxon>Metamonada</taxon>
        <taxon>Anaeramoebidae</taxon>
        <taxon>Anaeramoeba</taxon>
    </lineage>
</organism>
<gene>
    <name evidence="7" type="ORF">M0812_07340</name>
</gene>
<comment type="caution">
    <text evidence="7">The sequence shown here is derived from an EMBL/GenBank/DDBJ whole genome shotgun (WGS) entry which is preliminary data.</text>
</comment>
<proteinExistence type="predicted"/>
<evidence type="ECO:0000313" key="7">
    <source>
        <dbReference type="EMBL" id="KAJ3447121.1"/>
    </source>
</evidence>
<keyword evidence="1" id="KW-0479">Metal-binding</keyword>
<dbReference type="GO" id="GO:0003676">
    <property type="term" value="F:nucleic acid binding"/>
    <property type="evidence" value="ECO:0007669"/>
    <property type="project" value="InterPro"/>
</dbReference>
<feature type="compositionally biased region" description="Basic residues" evidence="5">
    <location>
        <begin position="11"/>
        <end position="22"/>
    </location>
</feature>
<evidence type="ECO:0000256" key="5">
    <source>
        <dbReference type="SAM" id="MobiDB-lite"/>
    </source>
</evidence>
<evidence type="ECO:0000313" key="8">
    <source>
        <dbReference type="Proteomes" id="UP001146793"/>
    </source>
</evidence>
<feature type="compositionally biased region" description="Basic and acidic residues" evidence="5">
    <location>
        <begin position="23"/>
        <end position="61"/>
    </location>
</feature>
<dbReference type="AlphaFoldDB" id="A0AAV7ZYN3"/>
<dbReference type="Pfam" id="PF07535">
    <property type="entry name" value="zf-DBF"/>
    <property type="match status" value="1"/>
</dbReference>
<dbReference type="InterPro" id="IPR038545">
    <property type="entry name" value="Znf_DBF_sf"/>
</dbReference>
<evidence type="ECO:0000256" key="1">
    <source>
        <dbReference type="ARBA" id="ARBA00022723"/>
    </source>
</evidence>
<keyword evidence="2 4" id="KW-0863">Zinc-finger</keyword>
<evidence type="ECO:0000256" key="4">
    <source>
        <dbReference type="PROSITE-ProRule" id="PRU00600"/>
    </source>
</evidence>
<feature type="compositionally biased region" description="Low complexity" evidence="5">
    <location>
        <begin position="219"/>
        <end position="233"/>
    </location>
</feature>
<feature type="domain" description="DBF4-type" evidence="6">
    <location>
        <begin position="156"/>
        <end position="205"/>
    </location>
</feature>
<feature type="region of interest" description="Disordered" evidence="5">
    <location>
        <begin position="1"/>
        <end position="71"/>
    </location>
</feature>
<feature type="compositionally biased region" description="Basic and acidic residues" evidence="5">
    <location>
        <begin position="207"/>
        <end position="218"/>
    </location>
</feature>
<dbReference type="Proteomes" id="UP001146793">
    <property type="component" value="Unassembled WGS sequence"/>
</dbReference>
<keyword evidence="3" id="KW-0862">Zinc</keyword>
<dbReference type="GO" id="GO:0008270">
    <property type="term" value="F:zinc ion binding"/>
    <property type="evidence" value="ECO:0007669"/>
    <property type="project" value="UniProtKB-KW"/>
</dbReference>
<name>A0AAV7ZYN3_9EUKA</name>
<evidence type="ECO:0000256" key="2">
    <source>
        <dbReference type="ARBA" id="ARBA00022771"/>
    </source>
</evidence>
<dbReference type="GO" id="GO:0005634">
    <property type="term" value="C:nucleus"/>
    <property type="evidence" value="ECO:0007669"/>
    <property type="project" value="UniProtKB-ARBA"/>
</dbReference>
<dbReference type="Gene3D" id="6.10.250.3410">
    <property type="entry name" value="DBF zinc finger"/>
    <property type="match status" value="1"/>
</dbReference>
<dbReference type="EMBL" id="JANTQA010000016">
    <property type="protein sequence ID" value="KAJ3447121.1"/>
    <property type="molecule type" value="Genomic_DNA"/>
</dbReference>
<protein>
    <submittedName>
        <fullName evidence="7">Protein dbf4</fullName>
    </submittedName>
</protein>
<evidence type="ECO:0000259" key="6">
    <source>
        <dbReference type="PROSITE" id="PS51265"/>
    </source>
</evidence>
<feature type="region of interest" description="Disordered" evidence="5">
    <location>
        <begin position="207"/>
        <end position="252"/>
    </location>
</feature>
<dbReference type="PROSITE" id="PS51265">
    <property type="entry name" value="ZF_DBF4"/>
    <property type="match status" value="1"/>
</dbReference>
<feature type="compositionally biased region" description="Low complexity" evidence="5">
    <location>
        <begin position="1"/>
        <end position="10"/>
    </location>
</feature>
<dbReference type="InterPro" id="IPR006572">
    <property type="entry name" value="Znf_DBF"/>
</dbReference>
<dbReference type="FunFam" id="6.10.250.3410:FF:000001">
    <property type="entry name" value="Protein DBF4 homolog A"/>
    <property type="match status" value="1"/>
</dbReference>
<evidence type="ECO:0000256" key="3">
    <source>
        <dbReference type="ARBA" id="ARBA00022833"/>
    </source>
</evidence>